<dbReference type="RefSeq" id="XP_001645539.1">
    <property type="nucleotide sequence ID" value="XM_001645489.1"/>
</dbReference>
<keyword evidence="3" id="KW-1185">Reference proteome</keyword>
<evidence type="ECO:0000313" key="2">
    <source>
        <dbReference type="EMBL" id="EDO17681.1"/>
    </source>
</evidence>
<feature type="region of interest" description="Disordered" evidence="1">
    <location>
        <begin position="329"/>
        <end position="411"/>
    </location>
</feature>
<dbReference type="EMBL" id="DS480400">
    <property type="protein sequence ID" value="EDO17681.1"/>
    <property type="molecule type" value="Genomic_DNA"/>
</dbReference>
<dbReference type="KEGG" id="vpo:Kpol_1004p58"/>
<dbReference type="InParanoid" id="A7TJB2"/>
<feature type="compositionally biased region" description="Low complexity" evidence="1">
    <location>
        <begin position="349"/>
        <end position="361"/>
    </location>
</feature>
<organism evidence="3">
    <name type="scientific">Vanderwaltozyma polyspora (strain ATCC 22028 / DSM 70294 / BCRC 21397 / CBS 2163 / NBRC 10782 / NRRL Y-8283 / UCD 57-17)</name>
    <name type="common">Kluyveromyces polysporus</name>
    <dbReference type="NCBI Taxonomy" id="436907"/>
    <lineage>
        <taxon>Eukaryota</taxon>
        <taxon>Fungi</taxon>
        <taxon>Dikarya</taxon>
        <taxon>Ascomycota</taxon>
        <taxon>Saccharomycotina</taxon>
        <taxon>Saccharomycetes</taxon>
        <taxon>Saccharomycetales</taxon>
        <taxon>Saccharomycetaceae</taxon>
        <taxon>Vanderwaltozyma</taxon>
    </lineage>
</organism>
<reference evidence="2 3" key="1">
    <citation type="journal article" date="2007" name="Proc. Natl. Acad. Sci. U.S.A.">
        <title>Independent sorting-out of thousands of duplicated gene pairs in two yeast species descended from a whole-genome duplication.</title>
        <authorList>
            <person name="Scannell D.R."/>
            <person name="Frank A.C."/>
            <person name="Conant G.C."/>
            <person name="Byrne K.P."/>
            <person name="Woolfit M."/>
            <person name="Wolfe K.H."/>
        </authorList>
    </citation>
    <scope>NUCLEOTIDE SEQUENCE [LARGE SCALE GENOMIC DNA]</scope>
    <source>
        <strain evidence="3">ATCC 22028 / DSM 70294 / BCRC 21397 / CBS 2163 / NBRC 10782 / NRRL Y-8283 / UCD 57-17</strain>
    </source>
</reference>
<evidence type="ECO:0000313" key="3">
    <source>
        <dbReference type="Proteomes" id="UP000000267"/>
    </source>
</evidence>
<sequence>MSDDLVEQVASISMQKNDSDSIDISKLVDEIIEDNEYVERNTDGNEVTLYQILDVLPDGRKTMNHLFYSSMIIDNKDFMNFNDCTINRKSKEMSDLWYAEELRATSSIAAGALTMEAPVMFSWSNRSTSKLKSEDSETQKINKTNVNISNGQTTNQKLYKLVSAGLKVIDKNLSNWTDDNIDRNIESNNNVVNNEHNDTIVESKPWKDSNFRVDPLQQFVVTELPNKMKARDEPKKKAKSKKKGFLWFWGGSSKKSSKSSKKITTEDNVAKSSRYGEEYISASDFDNDELEINSSNTTEHKYPISAAPNDNPDLLSDIIDVDSSIIKPLDKRESTTPMVTNTMPDFKQAKAPAEAQAPTEASENNDDDDNDDDDDDFGDFEEASINAPSSNASEIHLTNKDNLISAPPPSNNSIIDLFSSKETMTETGNKLETDTKTPLNSIDISMNSFVPLQPSKK</sequence>
<dbReference type="PhylomeDB" id="A7TJB2"/>
<dbReference type="OrthoDB" id="4036613at2759"/>
<feature type="region of interest" description="Disordered" evidence="1">
    <location>
        <begin position="252"/>
        <end position="271"/>
    </location>
</feature>
<name>A7TJB2_VANPO</name>
<dbReference type="HOGENOM" id="CLU_048593_0_0_1"/>
<dbReference type="GeneID" id="5545922"/>
<dbReference type="eggNOG" id="ENOG502S748">
    <property type="taxonomic scope" value="Eukaryota"/>
</dbReference>
<accession>A7TJB2</accession>
<proteinExistence type="predicted"/>
<protein>
    <submittedName>
        <fullName evidence="2">Uncharacterized protein</fullName>
    </submittedName>
</protein>
<evidence type="ECO:0000256" key="1">
    <source>
        <dbReference type="SAM" id="MobiDB-lite"/>
    </source>
</evidence>
<dbReference type="OMA" id="NENEAHN"/>
<dbReference type="Proteomes" id="UP000000267">
    <property type="component" value="Unassembled WGS sequence"/>
</dbReference>
<dbReference type="AlphaFoldDB" id="A7TJB2"/>
<feature type="compositionally biased region" description="Acidic residues" evidence="1">
    <location>
        <begin position="363"/>
        <end position="382"/>
    </location>
</feature>
<gene>
    <name evidence="2" type="ORF">Kpol_1004p58</name>
</gene>